<organism evidence="1 2">
    <name type="scientific">Ulvibacterium marinum</name>
    <dbReference type="NCBI Taxonomy" id="2419782"/>
    <lineage>
        <taxon>Bacteria</taxon>
        <taxon>Pseudomonadati</taxon>
        <taxon>Bacteroidota</taxon>
        <taxon>Flavobacteriia</taxon>
        <taxon>Flavobacteriales</taxon>
        <taxon>Flavobacteriaceae</taxon>
        <taxon>Ulvibacterium</taxon>
    </lineage>
</organism>
<dbReference type="EMBL" id="RBCJ01000002">
    <property type="protein sequence ID" value="RKN81122.1"/>
    <property type="molecule type" value="Genomic_DNA"/>
</dbReference>
<reference evidence="1 2" key="1">
    <citation type="submission" date="2018-10" db="EMBL/GenBank/DDBJ databases">
        <title>Ulvibacterium marinum gen. nov., sp. nov., a novel marine bacterium of the family Flavobacteriaceae, isolated from a culture of the green alga Ulva prolifera.</title>
        <authorList>
            <person name="Zhang Z."/>
        </authorList>
    </citation>
    <scope>NUCLEOTIDE SEQUENCE [LARGE SCALE GENOMIC DNA]</scope>
    <source>
        <strain evidence="1 2">CCMM003</strain>
    </source>
</reference>
<sequence>MKTRKNFLDWAFAQNHILENEVDQPRFYSIHEQNYMYGILARITKGSLDAKAFVEDFKGLENQRYRIMDERTIKEIDAVSQVGIAIDFCTQSDAQKRESSFLVNPDLTNYLVQSAFLWNDIENKNPKTIDAYYAIIPTFIDVAPKEICLTQLSALLLDIKDYREVFTYAELLELVAGAMDYEEKELDRQLLDFVTAQVLYYRTLLPIT</sequence>
<name>A0A3B0C683_9FLAO</name>
<evidence type="ECO:0000313" key="1">
    <source>
        <dbReference type="EMBL" id="RKN81122.1"/>
    </source>
</evidence>
<dbReference type="Proteomes" id="UP000276603">
    <property type="component" value="Unassembled WGS sequence"/>
</dbReference>
<proteinExistence type="predicted"/>
<gene>
    <name evidence="1" type="ORF">D7Z94_09270</name>
</gene>
<dbReference type="OrthoDB" id="9840540at2"/>
<dbReference type="AlphaFoldDB" id="A0A3B0C683"/>
<keyword evidence="2" id="KW-1185">Reference proteome</keyword>
<protein>
    <submittedName>
        <fullName evidence="1">Uncharacterized protein</fullName>
    </submittedName>
</protein>
<evidence type="ECO:0000313" key="2">
    <source>
        <dbReference type="Proteomes" id="UP000276603"/>
    </source>
</evidence>
<accession>A0A3B0C683</accession>
<dbReference type="RefSeq" id="WP_120711279.1">
    <property type="nucleotide sequence ID" value="NZ_CANMKH010000002.1"/>
</dbReference>
<comment type="caution">
    <text evidence="1">The sequence shown here is derived from an EMBL/GenBank/DDBJ whole genome shotgun (WGS) entry which is preliminary data.</text>
</comment>